<gene>
    <name evidence="1" type="ORF">MUO15_01310</name>
</gene>
<dbReference type="EMBL" id="CP095075">
    <property type="protein sequence ID" value="UOR12206.1"/>
    <property type="molecule type" value="Genomic_DNA"/>
</dbReference>
<evidence type="ECO:0000313" key="1">
    <source>
        <dbReference type="EMBL" id="UOR12206.1"/>
    </source>
</evidence>
<dbReference type="RefSeq" id="WP_245032850.1">
    <property type="nucleotide sequence ID" value="NZ_CP095075.1"/>
</dbReference>
<proteinExistence type="predicted"/>
<evidence type="ECO:0000313" key="2">
    <source>
        <dbReference type="Proteomes" id="UP000830326"/>
    </source>
</evidence>
<dbReference type="Proteomes" id="UP000830326">
    <property type="component" value="Chromosome"/>
</dbReference>
<accession>A0ABY4HBC7</accession>
<protein>
    <submittedName>
        <fullName evidence="1">Post-transcriptional regulator</fullName>
    </submittedName>
</protein>
<organism evidence="1 2">
    <name type="scientific">Halobacillus amylolyticus</name>
    <dbReference type="NCBI Taxonomy" id="2932259"/>
    <lineage>
        <taxon>Bacteria</taxon>
        <taxon>Bacillati</taxon>
        <taxon>Bacillota</taxon>
        <taxon>Bacilli</taxon>
        <taxon>Bacillales</taxon>
        <taxon>Bacillaceae</taxon>
        <taxon>Halobacillus</taxon>
    </lineage>
</organism>
<dbReference type="Pfam" id="PF13797">
    <property type="entry name" value="Post_transc_reg"/>
    <property type="match status" value="1"/>
</dbReference>
<reference evidence="1" key="1">
    <citation type="submission" date="2022-04" db="EMBL/GenBank/DDBJ databases">
        <title>Halobacillus sp. isolated from saltern.</title>
        <authorList>
            <person name="Won M."/>
            <person name="Lee C.-M."/>
            <person name="Woen H.-Y."/>
            <person name="Kwon S.-W."/>
        </authorList>
    </citation>
    <scope>NUCLEOTIDE SEQUENCE</scope>
    <source>
        <strain evidence="1">SSHM10-5</strain>
    </source>
</reference>
<name>A0ABY4HBC7_9BACI</name>
<sequence length="98" mass="11516">MEAEKRVSEWKFQVKPVLISKKEELQDMGYQKATTEEVWNCLQKKVWKKDPEKRLHQVVQDILHLSTNQFVSYITVEAYQDEDLMASIQALSNEKGSD</sequence>
<dbReference type="InterPro" id="IPR025716">
    <property type="entry name" value="Post-transcriptional_regulator"/>
</dbReference>
<keyword evidence="2" id="KW-1185">Reference proteome</keyword>